<feature type="binding site" evidence="1">
    <location>
        <position position="206"/>
    </location>
    <ligand>
        <name>Zn(2+)</name>
        <dbReference type="ChEBI" id="CHEBI:29105"/>
        <note>catalytic</note>
    </ligand>
</feature>
<feature type="active site" evidence="1">
    <location>
        <position position="207"/>
    </location>
</feature>
<keyword evidence="1 2" id="KW-0862">Zinc</keyword>
<comment type="cofactor">
    <cofactor evidence="1 2">
        <name>Zn(2+)</name>
        <dbReference type="ChEBI" id="CHEBI:29105"/>
    </cofactor>
    <text evidence="1 2">Binds 1 zinc ion per subunit.</text>
</comment>
<dbReference type="SUPFAM" id="SSF55486">
    <property type="entry name" value="Metalloproteases ('zincins'), catalytic domain"/>
    <property type="match status" value="1"/>
</dbReference>
<evidence type="ECO:0000313" key="5">
    <source>
        <dbReference type="Proteomes" id="UP000030762"/>
    </source>
</evidence>
<evidence type="ECO:0000313" key="4">
    <source>
        <dbReference type="EMBL" id="EQC37929.1"/>
    </source>
</evidence>
<organism evidence="4 5">
    <name type="scientific">Saprolegnia diclina (strain VS20)</name>
    <dbReference type="NCBI Taxonomy" id="1156394"/>
    <lineage>
        <taxon>Eukaryota</taxon>
        <taxon>Sar</taxon>
        <taxon>Stramenopiles</taxon>
        <taxon>Oomycota</taxon>
        <taxon>Saprolegniomycetes</taxon>
        <taxon>Saprolegniales</taxon>
        <taxon>Saprolegniaceae</taxon>
        <taxon>Saprolegnia</taxon>
    </lineage>
</organism>
<dbReference type="RefSeq" id="XP_008608862.1">
    <property type="nucleotide sequence ID" value="XM_008610640.1"/>
</dbReference>
<evidence type="ECO:0000259" key="3">
    <source>
        <dbReference type="PROSITE" id="PS51864"/>
    </source>
</evidence>
<dbReference type="OrthoDB" id="431034at2759"/>
<dbReference type="Pfam" id="PF01400">
    <property type="entry name" value="Astacin"/>
    <property type="match status" value="1"/>
</dbReference>
<dbReference type="InterPro" id="IPR001506">
    <property type="entry name" value="Peptidase_M12A"/>
</dbReference>
<dbReference type="GO" id="GO:0008270">
    <property type="term" value="F:zinc ion binding"/>
    <property type="evidence" value="ECO:0007669"/>
    <property type="project" value="UniProtKB-UniRule"/>
</dbReference>
<reference evidence="4 5" key="1">
    <citation type="submission" date="2012-04" db="EMBL/GenBank/DDBJ databases">
        <title>The Genome Sequence of Saprolegnia declina VS20.</title>
        <authorList>
            <consortium name="The Broad Institute Genome Sequencing Platform"/>
            <person name="Russ C."/>
            <person name="Nusbaum C."/>
            <person name="Tyler B."/>
            <person name="van West P."/>
            <person name="Dieguez-Uribeondo J."/>
            <person name="de Bruijn I."/>
            <person name="Tripathy S."/>
            <person name="Jiang R."/>
            <person name="Young S.K."/>
            <person name="Zeng Q."/>
            <person name="Gargeya S."/>
            <person name="Fitzgerald M."/>
            <person name="Haas B."/>
            <person name="Abouelleil A."/>
            <person name="Alvarado L."/>
            <person name="Arachchi H.M."/>
            <person name="Berlin A."/>
            <person name="Chapman S.B."/>
            <person name="Goldberg J."/>
            <person name="Griggs A."/>
            <person name="Gujja S."/>
            <person name="Hansen M."/>
            <person name="Howarth C."/>
            <person name="Imamovic A."/>
            <person name="Larimer J."/>
            <person name="McCowen C."/>
            <person name="Montmayeur A."/>
            <person name="Murphy C."/>
            <person name="Neiman D."/>
            <person name="Pearson M."/>
            <person name="Priest M."/>
            <person name="Roberts A."/>
            <person name="Saif S."/>
            <person name="Shea T."/>
            <person name="Sisk P."/>
            <person name="Sykes S."/>
            <person name="Wortman J."/>
            <person name="Nusbaum C."/>
            <person name="Birren B."/>
        </authorList>
    </citation>
    <scope>NUCLEOTIDE SEQUENCE [LARGE SCALE GENOMIC DNA]</scope>
    <source>
        <strain evidence="4 5">VS20</strain>
    </source>
</reference>
<feature type="binding site" evidence="1">
    <location>
        <position position="216"/>
    </location>
    <ligand>
        <name>Zn(2+)</name>
        <dbReference type="ChEBI" id="CHEBI:29105"/>
        <note>catalytic</note>
    </ligand>
</feature>
<dbReference type="SMART" id="SM00235">
    <property type="entry name" value="ZnMc"/>
    <property type="match status" value="1"/>
</dbReference>
<dbReference type="PROSITE" id="PS51864">
    <property type="entry name" value="ASTACIN"/>
    <property type="match status" value="1"/>
</dbReference>
<dbReference type="InParanoid" id="T0QIW6"/>
<keyword evidence="1 2" id="KW-0479">Metal-binding</keyword>
<dbReference type="eggNOG" id="KOG3714">
    <property type="taxonomic scope" value="Eukaryota"/>
</dbReference>
<dbReference type="AlphaFoldDB" id="T0QIW6"/>
<dbReference type="OMA" id="LYHEHTH"/>
<name>T0QIW6_SAPDV</name>
<protein>
    <recommendedName>
        <fullName evidence="2">Metalloendopeptidase</fullName>
        <ecNumber evidence="2">3.4.24.-</ecNumber>
    </recommendedName>
</protein>
<gene>
    <name evidence="4" type="ORF">SDRG_04946</name>
</gene>
<dbReference type="Proteomes" id="UP000030762">
    <property type="component" value="Unassembled WGS sequence"/>
</dbReference>
<dbReference type="InterPro" id="IPR006026">
    <property type="entry name" value="Peptidase_Metallo"/>
</dbReference>
<dbReference type="PRINTS" id="PR00480">
    <property type="entry name" value="ASTACIN"/>
</dbReference>
<dbReference type="InterPro" id="IPR024079">
    <property type="entry name" value="MetalloPept_cat_dom_sf"/>
</dbReference>
<evidence type="ECO:0000256" key="2">
    <source>
        <dbReference type="RuleBase" id="RU361183"/>
    </source>
</evidence>
<dbReference type="PANTHER" id="PTHR10127">
    <property type="entry name" value="DISCOIDIN, CUB, EGF, LAMININ , AND ZINC METALLOPROTEASE DOMAIN CONTAINING"/>
    <property type="match status" value="1"/>
</dbReference>
<proteinExistence type="predicted"/>
<dbReference type="GO" id="GO:0006508">
    <property type="term" value="P:proteolysis"/>
    <property type="evidence" value="ECO:0007669"/>
    <property type="project" value="UniProtKB-KW"/>
</dbReference>
<sequence>MLWLPTPVLVLLLVLGFAAADDACHLPHDLHLNPTGAATLSHGQVEYIFGQPQLPGAIYRTCVHGAITCFEDDGNADGDEDDPVSCHKADAKRRLGLATQHKHLFWPLATLCYQIESPFTPTELNLIQDAMHAIVEPTGVSMLTLDECKASPRAPDLCGGCQHYVSIHQRPHRRGTYAAVGYLQRAGQDINLKPSAFKHGSGTIMHEMLHALGVSHEHVHPASEAIVLRGHKLAASRNNYVLRREAFVTQYDKHSIMHYGHGVCLPKNKSLKYCSIEENEKDGCVVPTADDCDKEASLVLGQRDGLSNGDVRTLQVLYELPTTMTQRDALGDRPIPT</sequence>
<dbReference type="GO" id="GO:0004222">
    <property type="term" value="F:metalloendopeptidase activity"/>
    <property type="evidence" value="ECO:0007669"/>
    <property type="project" value="UniProtKB-UniRule"/>
</dbReference>
<evidence type="ECO:0000256" key="1">
    <source>
        <dbReference type="PROSITE-ProRule" id="PRU01211"/>
    </source>
</evidence>
<dbReference type="PANTHER" id="PTHR10127:SF850">
    <property type="entry name" value="METALLOENDOPEPTIDASE"/>
    <property type="match status" value="1"/>
</dbReference>
<accession>T0QIW6</accession>
<feature type="signal peptide" evidence="2">
    <location>
        <begin position="1"/>
        <end position="20"/>
    </location>
</feature>
<dbReference type="EC" id="3.4.24.-" evidence="2"/>
<feature type="domain" description="Peptidase M12A" evidence="3">
    <location>
        <begin position="93"/>
        <end position="321"/>
    </location>
</feature>
<keyword evidence="2" id="KW-0732">Signal</keyword>
<feature type="chain" id="PRO_5005146958" description="Metalloendopeptidase" evidence="2">
    <location>
        <begin position="21"/>
        <end position="337"/>
    </location>
</feature>
<keyword evidence="1 2" id="KW-0645">Protease</keyword>
<keyword evidence="5" id="KW-1185">Reference proteome</keyword>
<dbReference type="EMBL" id="JH767143">
    <property type="protein sequence ID" value="EQC37929.1"/>
    <property type="molecule type" value="Genomic_DNA"/>
</dbReference>
<dbReference type="VEuPathDB" id="FungiDB:SDRG_04946"/>
<keyword evidence="1 2" id="KW-0378">Hydrolase</keyword>
<dbReference type="Gene3D" id="3.40.390.10">
    <property type="entry name" value="Collagenase (Catalytic Domain)"/>
    <property type="match status" value="1"/>
</dbReference>
<dbReference type="GeneID" id="19945673"/>
<dbReference type="STRING" id="1156394.T0QIW6"/>
<comment type="caution">
    <text evidence="1">Lacks conserved residue(s) required for the propagation of feature annotation.</text>
</comment>
<keyword evidence="1 2" id="KW-0482">Metalloprotease</keyword>
<feature type="binding site" evidence="1">
    <location>
        <position position="210"/>
    </location>
    <ligand>
        <name>Zn(2+)</name>
        <dbReference type="ChEBI" id="CHEBI:29105"/>
        <note>catalytic</note>
    </ligand>
</feature>